<dbReference type="RefSeq" id="WP_345702119.1">
    <property type="nucleotide sequence ID" value="NZ_BAABIS010000001.1"/>
</dbReference>
<evidence type="ECO:0000313" key="1">
    <source>
        <dbReference type="EMBL" id="GAA4833411.1"/>
    </source>
</evidence>
<keyword evidence="2" id="KW-1185">Reference proteome</keyword>
<evidence type="ECO:0008006" key="3">
    <source>
        <dbReference type="Google" id="ProtNLM"/>
    </source>
</evidence>
<sequence>MPQSGVDPRPWVCLGQLEHAIAADIPAPTGHRSPYWTQVLLVEKGLAGEGLLDNAYVDGSWGTLTLKAYADWQHALGYQGADADGHPGRTSLQKLADKYGFRVGN</sequence>
<protein>
    <recommendedName>
        <fullName evidence="3">Peptidoglycan binding-like domain-containing protein</fullName>
    </recommendedName>
</protein>
<comment type="caution">
    <text evidence="1">The sequence shown here is derived from an EMBL/GenBank/DDBJ whole genome shotgun (WGS) entry which is preliminary data.</text>
</comment>
<accession>A0ABP9DBM7</accession>
<proteinExistence type="predicted"/>
<name>A0ABP9DBM7_9ACTN</name>
<organism evidence="1 2">
    <name type="scientific">Kitasatospora terrestris</name>
    <dbReference type="NCBI Taxonomy" id="258051"/>
    <lineage>
        <taxon>Bacteria</taxon>
        <taxon>Bacillati</taxon>
        <taxon>Actinomycetota</taxon>
        <taxon>Actinomycetes</taxon>
        <taxon>Kitasatosporales</taxon>
        <taxon>Streptomycetaceae</taxon>
        <taxon>Kitasatospora</taxon>
    </lineage>
</organism>
<evidence type="ECO:0000313" key="2">
    <source>
        <dbReference type="Proteomes" id="UP001501752"/>
    </source>
</evidence>
<dbReference type="EMBL" id="BAABIS010000001">
    <property type="protein sequence ID" value="GAA4833411.1"/>
    <property type="molecule type" value="Genomic_DNA"/>
</dbReference>
<gene>
    <name evidence="1" type="ORF">GCM10023235_04870</name>
</gene>
<dbReference type="Proteomes" id="UP001501752">
    <property type="component" value="Unassembled WGS sequence"/>
</dbReference>
<dbReference type="InterPro" id="IPR036365">
    <property type="entry name" value="PGBD-like_sf"/>
</dbReference>
<reference evidence="2" key="1">
    <citation type="journal article" date="2019" name="Int. J. Syst. Evol. Microbiol.">
        <title>The Global Catalogue of Microorganisms (GCM) 10K type strain sequencing project: providing services to taxonomists for standard genome sequencing and annotation.</title>
        <authorList>
            <consortium name="The Broad Institute Genomics Platform"/>
            <consortium name="The Broad Institute Genome Sequencing Center for Infectious Disease"/>
            <person name="Wu L."/>
            <person name="Ma J."/>
        </authorList>
    </citation>
    <scope>NUCLEOTIDE SEQUENCE [LARGE SCALE GENOMIC DNA]</scope>
    <source>
        <strain evidence="2">JCM 13006</strain>
    </source>
</reference>
<dbReference type="SUPFAM" id="SSF47090">
    <property type="entry name" value="PGBD-like"/>
    <property type="match status" value="1"/>
</dbReference>